<evidence type="ECO:0000256" key="2">
    <source>
        <dbReference type="ARBA" id="ARBA00023125"/>
    </source>
</evidence>
<keyword evidence="4" id="KW-0802">TPR repeat</keyword>
<organism evidence="7 8">
    <name type="scientific">Carboxylicivirga linearis</name>
    <dbReference type="NCBI Taxonomy" id="1628157"/>
    <lineage>
        <taxon>Bacteria</taxon>
        <taxon>Pseudomonadati</taxon>
        <taxon>Bacteroidota</taxon>
        <taxon>Bacteroidia</taxon>
        <taxon>Marinilabiliales</taxon>
        <taxon>Marinilabiliaceae</taxon>
        <taxon>Carboxylicivirga</taxon>
    </lineage>
</organism>
<dbReference type="Pfam" id="PF13181">
    <property type="entry name" value="TPR_8"/>
    <property type="match status" value="1"/>
</dbReference>
<dbReference type="InterPro" id="IPR020449">
    <property type="entry name" value="Tscrpt_reg_AraC-type_HTH"/>
</dbReference>
<keyword evidence="5" id="KW-1133">Transmembrane helix</keyword>
<dbReference type="SUPFAM" id="SSF48452">
    <property type="entry name" value="TPR-like"/>
    <property type="match status" value="1"/>
</dbReference>
<evidence type="ECO:0000259" key="6">
    <source>
        <dbReference type="PROSITE" id="PS01124"/>
    </source>
</evidence>
<protein>
    <submittedName>
        <fullName evidence="7">Helix-turn-helix domain-containing protein</fullName>
    </submittedName>
</protein>
<dbReference type="InterPro" id="IPR018062">
    <property type="entry name" value="HTH_AraC-typ_CS"/>
</dbReference>
<dbReference type="SMART" id="SM00342">
    <property type="entry name" value="HTH_ARAC"/>
    <property type="match status" value="1"/>
</dbReference>
<dbReference type="InterPro" id="IPR018060">
    <property type="entry name" value="HTH_AraC"/>
</dbReference>
<dbReference type="InterPro" id="IPR011990">
    <property type="entry name" value="TPR-like_helical_dom_sf"/>
</dbReference>
<comment type="caution">
    <text evidence="7">The sequence shown here is derived from an EMBL/GenBank/DDBJ whole genome shotgun (WGS) entry which is preliminary data.</text>
</comment>
<keyword evidence="1" id="KW-0805">Transcription regulation</keyword>
<dbReference type="Proteomes" id="UP000708576">
    <property type="component" value="Unassembled WGS sequence"/>
</dbReference>
<dbReference type="Gene3D" id="3.40.50.10610">
    <property type="entry name" value="ABC-type transport auxiliary lipoprotein component"/>
    <property type="match status" value="1"/>
</dbReference>
<keyword evidence="5" id="KW-0472">Membrane</keyword>
<evidence type="ECO:0000256" key="5">
    <source>
        <dbReference type="SAM" id="Phobius"/>
    </source>
</evidence>
<reference evidence="7 8" key="1">
    <citation type="journal article" date="2015" name="Int. J. Syst. Evol. Microbiol.">
        <title>Carboxylicivirga linearis sp. nov., isolated from a sea cucumber culture pond.</title>
        <authorList>
            <person name="Wang F.Q."/>
            <person name="Zhou Y.X."/>
            <person name="Lin X.Z."/>
            <person name="Chen G.J."/>
            <person name="Du Z.J."/>
        </authorList>
    </citation>
    <scope>NUCLEOTIDE SEQUENCE [LARGE SCALE GENOMIC DNA]</scope>
    <source>
        <strain evidence="7 8">FB218</strain>
    </source>
</reference>
<dbReference type="RefSeq" id="WP_212214265.1">
    <property type="nucleotide sequence ID" value="NZ_JAGUCO010000002.1"/>
</dbReference>
<dbReference type="Gene3D" id="1.25.40.10">
    <property type="entry name" value="Tetratricopeptide repeat domain"/>
    <property type="match status" value="2"/>
</dbReference>
<keyword evidence="8" id="KW-1185">Reference proteome</keyword>
<evidence type="ECO:0000256" key="3">
    <source>
        <dbReference type="ARBA" id="ARBA00023163"/>
    </source>
</evidence>
<dbReference type="PROSITE" id="PS01124">
    <property type="entry name" value="HTH_ARAC_FAMILY_2"/>
    <property type="match status" value="1"/>
</dbReference>
<dbReference type="Pfam" id="PF12833">
    <property type="entry name" value="HTH_18"/>
    <property type="match status" value="1"/>
</dbReference>
<evidence type="ECO:0000313" key="8">
    <source>
        <dbReference type="Proteomes" id="UP000708576"/>
    </source>
</evidence>
<accession>A0ABS5JS41</accession>
<dbReference type="SUPFAM" id="SSF46689">
    <property type="entry name" value="Homeodomain-like"/>
    <property type="match status" value="1"/>
</dbReference>
<gene>
    <name evidence="7" type="ORF">KEM10_04990</name>
</gene>
<dbReference type="Gene3D" id="1.10.10.60">
    <property type="entry name" value="Homeodomain-like"/>
    <property type="match status" value="1"/>
</dbReference>
<dbReference type="PANTHER" id="PTHR43280">
    <property type="entry name" value="ARAC-FAMILY TRANSCRIPTIONAL REGULATOR"/>
    <property type="match status" value="1"/>
</dbReference>
<dbReference type="InterPro" id="IPR009057">
    <property type="entry name" value="Homeodomain-like_sf"/>
</dbReference>
<keyword evidence="2" id="KW-0238">DNA-binding</keyword>
<keyword evidence="3" id="KW-0804">Transcription</keyword>
<dbReference type="InterPro" id="IPR019734">
    <property type="entry name" value="TPR_rpt"/>
</dbReference>
<feature type="repeat" description="TPR" evidence="4">
    <location>
        <begin position="452"/>
        <end position="485"/>
    </location>
</feature>
<feature type="domain" description="HTH araC/xylS-type" evidence="6">
    <location>
        <begin position="7"/>
        <end position="106"/>
    </location>
</feature>
<dbReference type="PROSITE" id="PS00041">
    <property type="entry name" value="HTH_ARAC_FAMILY_1"/>
    <property type="match status" value="1"/>
</dbReference>
<dbReference type="PROSITE" id="PS50293">
    <property type="entry name" value="TPR_REGION"/>
    <property type="match status" value="1"/>
</dbReference>
<proteinExistence type="predicted"/>
<dbReference type="PROSITE" id="PS50005">
    <property type="entry name" value="TPR"/>
    <property type="match status" value="2"/>
</dbReference>
<name>A0ABS5JS41_9BACT</name>
<dbReference type="EMBL" id="JAGUCO010000002">
    <property type="protein sequence ID" value="MBS2097625.1"/>
    <property type="molecule type" value="Genomic_DNA"/>
</dbReference>
<dbReference type="SMART" id="SM00028">
    <property type="entry name" value="TPR"/>
    <property type="match status" value="3"/>
</dbReference>
<dbReference type="PANTHER" id="PTHR43280:SF2">
    <property type="entry name" value="HTH-TYPE TRANSCRIPTIONAL REGULATOR EXSA"/>
    <property type="match status" value="1"/>
</dbReference>
<evidence type="ECO:0000256" key="1">
    <source>
        <dbReference type="ARBA" id="ARBA00023015"/>
    </source>
</evidence>
<feature type="transmembrane region" description="Helical" evidence="5">
    <location>
        <begin position="126"/>
        <end position="144"/>
    </location>
</feature>
<keyword evidence="5" id="KW-0812">Transmembrane</keyword>
<feature type="repeat" description="TPR" evidence="4">
    <location>
        <begin position="377"/>
        <end position="410"/>
    </location>
</feature>
<sequence length="683" mass="79074">MVKNFINRLKQEVLNNIENENFGVSELAEKVGMSRSNLLRRIQKEKGCSASQFIRKIRLEEAMSLLEANEKTVSEVSYMVGFNSTSYFIKCFREQYGYPPGEVNQQSKKIEVKTNQTNSINSFFKYWPYFTAAALLIIAIFIYLSQNYSSNKTEDKSIAVLPFKNDSNDSTNLYFINGLMESVLNNLQSIGELRVVSRTSVEKYRNSKLSAPEIAEGLGVSYIVEGSGQKIGNQILLSIQLIEANKDNHLWSKQYNRQTADIFSIQMEVAKKIANSIEIILKPEEKEQIEQIPTQNIVAYDYYLKGLDHLHKESLPGLREGIELIKLAINEDPEFAHAHAVLAFSYYYLDLFSPNKTYTDSLIHYADKALLFNPKLAVALNAKALYYIKNADYNQAVEYLEKALEYNPNSATVINTLSDVYTNHLPDTKKYLEYALKGIRLDIASYDSSTTSYIYLHLSNALIQTGFVDEALTSIDQSLQYNPDNLFSEYVKAYILYAKNQDLNQTKNLLKQALAKDTNRFDIILEIGNVCYYQQEWNEAAKYFDKFLAIREYMQLQSYIHKNVEMAYVYRKVGKYVEAEKLITDYKTFIEQDQSVYRNLFWSAYYAYMNDDQNTIRYLKKFSEEESIQIWVPLFTPNDPLFQTIKNTSEFIGIMDTIKQQFWQNHKKIKSKLENEGLISTLK</sequence>
<evidence type="ECO:0000313" key="7">
    <source>
        <dbReference type="EMBL" id="MBS2097625.1"/>
    </source>
</evidence>
<dbReference type="PRINTS" id="PR00032">
    <property type="entry name" value="HTHARAC"/>
</dbReference>
<evidence type="ECO:0000256" key="4">
    <source>
        <dbReference type="PROSITE-ProRule" id="PRU00339"/>
    </source>
</evidence>